<organism evidence="10">
    <name type="scientific">Sarcoptes scabiei</name>
    <name type="common">Itch mite</name>
    <name type="synonym">Acarus scabiei</name>
    <dbReference type="NCBI Taxonomy" id="52283"/>
    <lineage>
        <taxon>Eukaryota</taxon>
        <taxon>Metazoa</taxon>
        <taxon>Ecdysozoa</taxon>
        <taxon>Arthropoda</taxon>
        <taxon>Chelicerata</taxon>
        <taxon>Arachnida</taxon>
        <taxon>Acari</taxon>
        <taxon>Acariformes</taxon>
        <taxon>Sarcoptiformes</taxon>
        <taxon>Astigmata</taxon>
        <taxon>Psoroptidia</taxon>
        <taxon>Sarcoptoidea</taxon>
        <taxon>Sarcoptidae</taxon>
        <taxon>Sarcoptinae</taxon>
        <taxon>Sarcoptes</taxon>
    </lineage>
</organism>
<feature type="binding site" evidence="8">
    <location>
        <position position="234"/>
    </location>
    <ligand>
        <name>Zn(2+)</name>
        <dbReference type="ChEBI" id="CHEBI:29105"/>
        <note>catalytic</note>
    </ligand>
</feature>
<dbReference type="PANTHER" id="PTHR46139:SF3">
    <property type="entry name" value="ALKALINE CERAMIDASE"/>
    <property type="match status" value="1"/>
</dbReference>
<keyword evidence="5 9" id="KW-1133">Transmembrane helix</keyword>
<dbReference type="InterPro" id="IPR008901">
    <property type="entry name" value="ACER"/>
</dbReference>
<gene>
    <name evidence="10" type="ORF">SSS_4163</name>
</gene>
<feature type="binding site" evidence="7">
    <location>
        <position position="51"/>
    </location>
    <ligand>
        <name>Ca(2+)</name>
        <dbReference type="ChEBI" id="CHEBI:29108"/>
    </ligand>
</feature>
<dbReference type="PANTHER" id="PTHR46139">
    <property type="entry name" value="ALKALINE CERAMIDASE"/>
    <property type="match status" value="1"/>
</dbReference>
<reference evidence="11" key="3">
    <citation type="submission" date="2022-06" db="UniProtKB">
        <authorList>
            <consortium name="EnsemblMetazoa"/>
        </authorList>
    </citation>
    <scope>IDENTIFICATION</scope>
</reference>
<dbReference type="EC" id="3.5.1.-" evidence="9"/>
<keyword evidence="4 9" id="KW-0378">Hydrolase</keyword>
<evidence type="ECO:0000256" key="2">
    <source>
        <dbReference type="ARBA" id="ARBA00009780"/>
    </source>
</evidence>
<name>A0A834VGM0_SARSC</name>
<proteinExistence type="inferred from homology"/>
<dbReference type="GO" id="GO:0046514">
    <property type="term" value="P:ceramide catabolic process"/>
    <property type="evidence" value="ECO:0007669"/>
    <property type="project" value="TreeGrafter"/>
</dbReference>
<dbReference type="GO" id="GO:0046872">
    <property type="term" value="F:metal ion binding"/>
    <property type="evidence" value="ECO:0007669"/>
    <property type="project" value="UniProtKB-KW"/>
</dbReference>
<evidence type="ECO:0000256" key="5">
    <source>
        <dbReference type="ARBA" id="ARBA00022989"/>
    </source>
</evidence>
<dbReference type="Pfam" id="PF05875">
    <property type="entry name" value="Ceramidase"/>
    <property type="match status" value="1"/>
</dbReference>
<dbReference type="GO" id="GO:0016020">
    <property type="term" value="C:membrane"/>
    <property type="evidence" value="ECO:0007669"/>
    <property type="project" value="UniProtKB-SubCell"/>
</dbReference>
<evidence type="ECO:0000313" key="10">
    <source>
        <dbReference type="EMBL" id="KAF7495000.1"/>
    </source>
</evidence>
<dbReference type="OrthoDB" id="187171at2759"/>
<feature type="transmembrane region" description="Helical" evidence="9">
    <location>
        <begin position="114"/>
        <end position="132"/>
    </location>
</feature>
<feature type="binding site" evidence="7">
    <location>
        <position position="37"/>
    </location>
    <ligand>
        <name>Ca(2+)</name>
        <dbReference type="ChEBI" id="CHEBI:29108"/>
    </ligand>
</feature>
<feature type="binding site" evidence="7">
    <location>
        <position position="38"/>
    </location>
    <ligand>
        <name>Ca(2+)</name>
        <dbReference type="ChEBI" id="CHEBI:29108"/>
    </ligand>
</feature>
<keyword evidence="9" id="KW-0443">Lipid metabolism</keyword>
<comment type="function">
    <text evidence="9">Hydrolyzes the sphingolipid ceramide into sphingosine and free fatty acid.</text>
</comment>
<comment type="cofactor">
    <cofactor evidence="8">
        <name>Zn(2+)</name>
        <dbReference type="ChEBI" id="CHEBI:29105"/>
    </cofactor>
</comment>
<evidence type="ECO:0000256" key="8">
    <source>
        <dbReference type="PIRSR" id="PIRSR608901-2"/>
    </source>
</evidence>
<evidence type="ECO:0000256" key="7">
    <source>
        <dbReference type="PIRSR" id="PIRSR608901-1"/>
    </source>
</evidence>
<reference evidence="10" key="2">
    <citation type="submission" date="2020-01" db="EMBL/GenBank/DDBJ databases">
        <authorList>
            <person name="Korhonen P.K.K."/>
            <person name="Guangxu M.G."/>
            <person name="Wang T.W."/>
            <person name="Stroehlein A.J.S."/>
            <person name="Young N.D."/>
            <person name="Ang C.-S.A."/>
            <person name="Fernando D.W.F."/>
            <person name="Lu H.L."/>
            <person name="Taylor S.T."/>
            <person name="Ehtesham M.E.M."/>
            <person name="Najaraj S.H.N."/>
            <person name="Harsha G.H.G."/>
            <person name="Madugundu A.M."/>
            <person name="Renuse S.R."/>
            <person name="Holt D.H."/>
            <person name="Pandey A.P."/>
            <person name="Papenfuss A.P."/>
            <person name="Gasser R.B.G."/>
            <person name="Fischer K.F."/>
        </authorList>
    </citation>
    <scope>NUCLEOTIDE SEQUENCE</scope>
    <source>
        <strain evidence="10">SSS_KF_BRIS2020</strain>
    </source>
</reference>
<dbReference type="EnsemblMetazoa" id="SSS_4163s_mrna">
    <property type="protein sequence ID" value="KAF7495000.1"/>
    <property type="gene ID" value="SSS_4163"/>
</dbReference>
<evidence type="ECO:0000256" key="3">
    <source>
        <dbReference type="ARBA" id="ARBA00022692"/>
    </source>
</evidence>
<dbReference type="OMA" id="FWHILIF"/>
<keyword evidence="3 9" id="KW-0812">Transmembrane</keyword>
<evidence type="ECO:0000256" key="6">
    <source>
        <dbReference type="ARBA" id="ARBA00023136"/>
    </source>
</evidence>
<evidence type="ECO:0000256" key="9">
    <source>
        <dbReference type="RuleBase" id="RU364079"/>
    </source>
</evidence>
<feature type="binding site" evidence="8">
    <location>
        <position position="101"/>
    </location>
    <ligand>
        <name>Zn(2+)</name>
        <dbReference type="ChEBI" id="CHEBI:29105"/>
        <note>catalytic</note>
    </ligand>
</feature>
<keyword evidence="7" id="KW-0106">Calcium</keyword>
<evidence type="ECO:0000313" key="11">
    <source>
        <dbReference type="EnsemblMetazoa" id="KAF7495000.1"/>
    </source>
</evidence>
<keyword evidence="12" id="KW-1185">Reference proteome</keyword>
<evidence type="ECO:0000313" key="12">
    <source>
        <dbReference type="Proteomes" id="UP000070412"/>
    </source>
</evidence>
<evidence type="ECO:0000256" key="4">
    <source>
        <dbReference type="ARBA" id="ARBA00022801"/>
    </source>
</evidence>
<reference evidence="12" key="1">
    <citation type="journal article" date="2020" name="PLoS Negl. Trop. Dis.">
        <title>High-quality nuclear genome for Sarcoptes scabiei-A critical resource for a neglected parasite.</title>
        <authorList>
            <person name="Korhonen P.K."/>
            <person name="Gasser R.B."/>
            <person name="Ma G."/>
            <person name="Wang T."/>
            <person name="Stroehlein A.J."/>
            <person name="Young N.D."/>
            <person name="Ang C.S."/>
            <person name="Fernando D.D."/>
            <person name="Lu H.C."/>
            <person name="Taylor S."/>
            <person name="Reynolds S.L."/>
            <person name="Mofiz E."/>
            <person name="Najaraj S.H."/>
            <person name="Gowda H."/>
            <person name="Madugundu A."/>
            <person name="Renuse S."/>
            <person name="Holt D."/>
            <person name="Pandey A."/>
            <person name="Papenfuss A.T."/>
            <person name="Fischer K."/>
        </authorList>
    </citation>
    <scope>NUCLEOTIDE SEQUENCE [LARGE SCALE GENOMIC DNA]</scope>
</reference>
<feature type="binding site" evidence="8">
    <location>
        <position position="230"/>
    </location>
    <ligand>
        <name>Zn(2+)</name>
        <dbReference type="ChEBI" id="CHEBI:29105"/>
        <note>catalytic</note>
    </ligand>
</feature>
<feature type="transmembrane region" description="Helical" evidence="9">
    <location>
        <begin position="84"/>
        <end position="102"/>
    </location>
</feature>
<accession>A0A834VGM0</accession>
<dbReference type="EMBL" id="WVUK01000050">
    <property type="protein sequence ID" value="KAF7495000.1"/>
    <property type="molecule type" value="Genomic_DNA"/>
</dbReference>
<evidence type="ECO:0000256" key="1">
    <source>
        <dbReference type="ARBA" id="ARBA00004141"/>
    </source>
</evidence>
<keyword evidence="8" id="KW-0862">Zinc</keyword>
<feature type="binding site" evidence="7">
    <location>
        <position position="40"/>
    </location>
    <ligand>
        <name>Ca(2+)</name>
        <dbReference type="ChEBI" id="CHEBI:29108"/>
    </ligand>
</feature>
<feature type="transmembrane region" description="Helical" evidence="9">
    <location>
        <begin position="52"/>
        <end position="72"/>
    </location>
</feature>
<dbReference type="Proteomes" id="UP000070412">
    <property type="component" value="Unassembled WGS sequence"/>
</dbReference>
<sequence length="284" mass="33536">MSPKFRMDTPPFWLDHSRTFKMHSLFYVLERGTSPIDWCEFNYTHTPFIAELINTISNILFLIFPPILCQLFKQYANNIDKGIYIIWALFAVVGLCSAYFHATLSLLGQLLDELAILWLLAFAFGMWLPKRYYPRWINDDRKKFKQLMMVISVVASFAAFIYPWINSFALMTLGIPTFILLTKEIRHCRIERIRRLGWRCCICWAAAVTSWVLDRLFCDTWSSYNLPYLHGVWHIMIALASYTVCVLFAYFDAVHNYEELRPVIKFWPQDKDYGVPYIELKNAI</sequence>
<comment type="subcellular location">
    <subcellularLocation>
        <location evidence="1">Membrane</location>
        <topology evidence="1">Multi-pass membrane protein</topology>
    </subcellularLocation>
</comment>
<feature type="binding site" evidence="7">
    <location>
        <position position="42"/>
    </location>
    <ligand>
        <name>Ca(2+)</name>
        <dbReference type="ChEBI" id="CHEBI:29108"/>
    </ligand>
</feature>
<comment type="similarity">
    <text evidence="2 9">Belongs to the alkaline ceramidase family.</text>
</comment>
<keyword evidence="6 9" id="KW-0472">Membrane</keyword>
<protein>
    <recommendedName>
        <fullName evidence="9">Alkaline ceramidase</fullName>
        <ecNumber evidence="9">3.5.1.-</ecNumber>
    </recommendedName>
</protein>
<feature type="transmembrane region" description="Helical" evidence="9">
    <location>
        <begin position="144"/>
        <end position="162"/>
    </location>
</feature>
<comment type="caution">
    <text evidence="9">Lacks conserved residue(s) required for the propagation of feature annotation.</text>
</comment>
<dbReference type="GO" id="GO:0016811">
    <property type="term" value="F:hydrolase activity, acting on carbon-nitrogen (but not peptide) bonds, in linear amides"/>
    <property type="evidence" value="ECO:0007669"/>
    <property type="project" value="InterPro"/>
</dbReference>
<feature type="transmembrane region" description="Helical" evidence="9">
    <location>
        <begin position="233"/>
        <end position="251"/>
    </location>
</feature>
<keyword evidence="7" id="KW-0479">Metal-binding</keyword>
<dbReference type="AlphaFoldDB" id="A0A834VGM0"/>